<reference evidence="5 6" key="1">
    <citation type="submission" date="2019-04" db="EMBL/GenBank/DDBJ databases">
        <title>Draft genome of the big-headed turtle Platysternon megacephalum.</title>
        <authorList>
            <person name="Gong S."/>
        </authorList>
    </citation>
    <scope>NUCLEOTIDE SEQUENCE [LARGE SCALE GENOMIC DNA]</scope>
    <source>
        <strain evidence="5">DO16091913</strain>
        <tissue evidence="5">Muscle</tissue>
    </source>
</reference>
<dbReference type="OrthoDB" id="10005898at2759"/>
<dbReference type="InterPro" id="IPR008733">
    <property type="entry name" value="PEX11"/>
</dbReference>
<evidence type="ECO:0000313" key="6">
    <source>
        <dbReference type="Proteomes" id="UP000297703"/>
    </source>
</evidence>
<dbReference type="EMBL" id="QXTE01000096">
    <property type="protein sequence ID" value="TFK06427.1"/>
    <property type="molecule type" value="Genomic_DNA"/>
</dbReference>
<dbReference type="PANTHER" id="PTHR20990:SF1">
    <property type="entry name" value="PEROXISOMAL MEMBRANE PROTEIN 11C"/>
    <property type="match status" value="1"/>
</dbReference>
<dbReference type="AlphaFoldDB" id="A0A4D9E908"/>
<evidence type="ECO:0000256" key="3">
    <source>
        <dbReference type="ARBA" id="ARBA00046271"/>
    </source>
</evidence>
<dbReference type="Proteomes" id="UP000297703">
    <property type="component" value="Unassembled WGS sequence"/>
</dbReference>
<comment type="subcellular location">
    <subcellularLocation>
        <location evidence="3">Peroxisome membrane</location>
    </subcellularLocation>
</comment>
<evidence type="ECO:0000256" key="4">
    <source>
        <dbReference type="SAM" id="Phobius"/>
    </source>
</evidence>
<keyword evidence="4" id="KW-1133">Transmembrane helix</keyword>
<feature type="transmembrane region" description="Helical" evidence="4">
    <location>
        <begin position="185"/>
        <end position="205"/>
    </location>
</feature>
<name>A0A4D9E908_9SAUR</name>
<reference evidence="5 6" key="2">
    <citation type="submission" date="2019-04" db="EMBL/GenBank/DDBJ databases">
        <title>The genome sequence of big-headed turtle.</title>
        <authorList>
            <person name="Gong S."/>
        </authorList>
    </citation>
    <scope>NUCLEOTIDE SEQUENCE [LARGE SCALE GENOMIC DNA]</scope>
    <source>
        <strain evidence="5">DO16091913</strain>
        <tissue evidence="5">Muscle</tissue>
    </source>
</reference>
<protein>
    <submittedName>
        <fullName evidence="5">Tigger transposable element-derived protein 4-like</fullName>
    </submittedName>
</protein>
<dbReference type="STRING" id="55544.A0A4D9E908"/>
<dbReference type="Pfam" id="PF05648">
    <property type="entry name" value="PEX11"/>
    <property type="match status" value="1"/>
</dbReference>
<evidence type="ECO:0000256" key="1">
    <source>
        <dbReference type="ARBA" id="ARBA00023136"/>
    </source>
</evidence>
<keyword evidence="2" id="KW-0576">Peroxisome</keyword>
<comment type="caution">
    <text evidence="5">The sequence shown here is derived from an EMBL/GenBank/DDBJ whole genome shotgun (WGS) entry which is preliminary data.</text>
</comment>
<organism evidence="5 6">
    <name type="scientific">Platysternon megacephalum</name>
    <name type="common">big-headed turtle</name>
    <dbReference type="NCBI Taxonomy" id="55544"/>
    <lineage>
        <taxon>Eukaryota</taxon>
        <taxon>Metazoa</taxon>
        <taxon>Chordata</taxon>
        <taxon>Craniata</taxon>
        <taxon>Vertebrata</taxon>
        <taxon>Euteleostomi</taxon>
        <taxon>Archelosauria</taxon>
        <taxon>Testudinata</taxon>
        <taxon>Testudines</taxon>
        <taxon>Cryptodira</taxon>
        <taxon>Durocryptodira</taxon>
        <taxon>Testudinoidea</taxon>
        <taxon>Platysternidae</taxon>
        <taxon>Platysternon</taxon>
    </lineage>
</organism>
<keyword evidence="1 4" id="KW-0472">Membrane</keyword>
<gene>
    <name evidence="5" type="ORF">DR999_PMT10738</name>
</gene>
<dbReference type="InterPro" id="IPR026510">
    <property type="entry name" value="PEX11C_met"/>
</dbReference>
<evidence type="ECO:0000256" key="2">
    <source>
        <dbReference type="ARBA" id="ARBA00023140"/>
    </source>
</evidence>
<keyword evidence="4" id="KW-0812">Transmembrane</keyword>
<dbReference type="GO" id="GO:0016559">
    <property type="term" value="P:peroxisome fission"/>
    <property type="evidence" value="ECO:0007669"/>
    <property type="project" value="InterPro"/>
</dbReference>
<proteinExistence type="predicted"/>
<accession>A0A4D9E908</accession>
<dbReference type="GO" id="GO:0005778">
    <property type="term" value="C:peroxisomal membrane"/>
    <property type="evidence" value="ECO:0007669"/>
    <property type="project" value="UniProtKB-SubCell"/>
</dbReference>
<evidence type="ECO:0000313" key="5">
    <source>
        <dbReference type="EMBL" id="TFK06427.1"/>
    </source>
</evidence>
<dbReference type="PANTHER" id="PTHR20990">
    <property type="entry name" value="PEROXISOMAL BIOGENESIS FACTOR 11"/>
    <property type="match status" value="1"/>
</dbReference>
<keyword evidence="6" id="KW-1185">Reference proteome</keyword>
<sequence length="294" mass="32440">MAAAADPLSSLVSVLESYRGRDRVVRDAPPPPPPWRRRGLRERCCRGPPWGGRVPEGRRGADGGHWAVPWPLSLTRPSPQIRTLCYGCQLAGGVLARKSPTESEMGRRLLAVSAQLSHCRTVLRLFDDLAMLAYSRQYGLGAKEEDTIVRWLSVLSNLADQLYYPCEHVAWAADADVIRTNSHKWWTLSTAFWGLSLVLGIVRSLRILLQLRRKLRNCTGESLEQSQKEMDAQVKSEVLSILSSMADLSNAVHWLPPGFLWAGQFPPWLVGLMGTISSLIGVYQTSVGAGSGAV</sequence>